<gene>
    <name evidence="2" type="ORF">C6N75_16175</name>
</gene>
<dbReference type="EMBL" id="PVLV01000229">
    <property type="protein sequence ID" value="PRH78202.1"/>
    <property type="molecule type" value="Genomic_DNA"/>
</dbReference>
<feature type="compositionally biased region" description="Acidic residues" evidence="1">
    <location>
        <begin position="166"/>
        <end position="180"/>
    </location>
</feature>
<reference evidence="2 3" key="1">
    <citation type="submission" date="2018-03" db="EMBL/GenBank/DDBJ databases">
        <title>Novel Streptomyces sp. from soil.</title>
        <authorList>
            <person name="Tan G.Y.A."/>
            <person name="Lee Z.Y."/>
        </authorList>
    </citation>
    <scope>NUCLEOTIDE SEQUENCE [LARGE SCALE GENOMIC DNA]</scope>
    <source>
        <strain evidence="2 3">ST5x</strain>
    </source>
</reference>
<evidence type="ECO:0000313" key="3">
    <source>
        <dbReference type="Proteomes" id="UP000239322"/>
    </source>
</evidence>
<keyword evidence="3" id="KW-1185">Reference proteome</keyword>
<accession>A0A2S9PUV1</accession>
<evidence type="ECO:0000256" key="1">
    <source>
        <dbReference type="SAM" id="MobiDB-lite"/>
    </source>
</evidence>
<dbReference type="RefSeq" id="WP_105869613.1">
    <property type="nucleotide sequence ID" value="NZ_PVLV01000229.1"/>
</dbReference>
<dbReference type="Proteomes" id="UP000239322">
    <property type="component" value="Unassembled WGS sequence"/>
</dbReference>
<comment type="caution">
    <text evidence="2">The sequence shown here is derived from an EMBL/GenBank/DDBJ whole genome shotgun (WGS) entry which is preliminary data.</text>
</comment>
<sequence>MPDSNGTQPQAEQDAYRTTLLLHALATLTRQPGSTPAEALSLVAALVERTALLTPDAPVPVESLRWEAAGPGEALSGVGALLAEDLEPGSTGLGPWLPALREAGLLDGLYAFAGRAEELHPARGAYCPAPPPPEPGGPDAVHLLLRPDPGWSAVAAVPVRFSTEPAEAETEPAGDPEPVPDADPPAVPDANPEAVPEPGAAPEPAPAPAYCPLDDGFRAEAARALAHACRLVKARGRVQPPRVTASFPSSPGVRAPSAVQGGVGAAAVALTYLAGEAGLPSPARMGVFVMAGIAADGRDGQWTAPGDVRLWETARASGLAVLSCGPAGWTLEGRGAPASSPDRTLNGAAALLWGTAWDEAEDRWHAETLRRRGWRVVYASPTGLAPGGADAWQEDPAEPPLVEADQVDVLQGQFTMQAQSAHQTRLGMVLAGPANSGKSVIARQLAARMERARWKVLTLSPADRRLPMEGDLPAIVRSAMHLTGVPAGARTLVVIEDLHPLERGDVGRDVAALVAELGVHALALTRFAEGSGVEWDSGLLSPMTAVVGEAEVAALARRMVERHPDVYGAAAAVLPALLETARRDLWLLSRSMREAAAQPEEDRRQAVAAPVRPAEAVAGLGPAEREELKLVAAVSQLGDGVPEEYVELRARAVLARMGARRSHGTVRLPSRHHARLLLRELTPGEKVSDVSAAADLRRMAEPVAAYLLRLLDEDRDGRLVGLLRVCHAYDSLLLGRILNQDDVREAVARWTDDRDVATACVVLTICDHYLHHTWVPARMPDVMARVPAAGELTARALSSVLKLVARHWHHVKGTAGFEAFMAWLAEPGGGLAAVMNRPATLEDRYHLARRVFRLHHDSSPGLIVGLTDVLVQDIREDSASDLIHVRKLDDLLDRCRNRLPDPDRDRDRPRRPLETRQEIHDLLERRPADDARFGVVVGWLALRLHFGGQEVDYEELIEANEGQVRLALGRATAAEVSQALSDLSRNYRAFCTKLLNRVRPVEKLRTVLRQAAPPAAANLLSVLSNIHSGTVRGLLYRESGGALEVDAPLAWELAKRVEKLADGKGAGLLLSATHRIDELYCSGERTFAGELAARLGRDFALGLLGRERRSSVLYHFLRGLWEAEAEYRREVEQYVFELIVDSIGSRHRVHRPWAAQLGVLLVGDDYFGLELLTRLAEVVEPAPLARQMTEAGLRADTFGALHRLARAIHPDIPRRYRDDFDTSRMFESLVPAAPNSVAERLRVTVHTLRMSGEEDAQTRLLAAFREYRSTRDWDWAAEIRRMPTTHLAQSLDNLRKLDPALATDVVADLEGTGTDHGPGFLVSSVKRSVSAPDRLANLLRAVDMVQPGKGRGLLAVLRDDHFAWRDFTEEFRYEQDPGNQGRLGRQLAGLGVLPGQGHLKWMKRLVYEKWLKVVVKLASPRAINELLRLTYIWDEQWGTELCASVDHGKLLSRVRRGSATDLRVVPGLLHVLVLTGQRDLAQSVIDQLPQPGELARKLGLSGSSHLLRKLSALRRENVADFGAATAGLLDAAVDRHLVLDPDAHWASIGWAAQALRETGLDPLLPGRTPRHPVNGAYGAEVAWAATWLPESEWTADALDTALPAFERASRTWHQAELTAMALIASVRAGRLGDVSGEEAHLSVIADASPGVLTLAYRAGLEHEDLARLLLELKPAVEQRLKERVRAVDPWRQELLTLLSRLRVPEQQPRPGLFGPAGLRARH</sequence>
<name>A0A2S9PUV1_9ACTN</name>
<proteinExistence type="predicted"/>
<feature type="region of interest" description="Disordered" evidence="1">
    <location>
        <begin position="163"/>
        <end position="207"/>
    </location>
</feature>
<feature type="compositionally biased region" description="Low complexity" evidence="1">
    <location>
        <begin position="188"/>
        <end position="198"/>
    </location>
</feature>
<organism evidence="2 3">
    <name type="scientific">Streptomyces solincola</name>
    <dbReference type="NCBI Taxonomy" id="2100817"/>
    <lineage>
        <taxon>Bacteria</taxon>
        <taxon>Bacillati</taxon>
        <taxon>Actinomycetota</taxon>
        <taxon>Actinomycetes</taxon>
        <taxon>Kitasatosporales</taxon>
        <taxon>Streptomycetaceae</taxon>
        <taxon>Streptomyces</taxon>
    </lineage>
</organism>
<evidence type="ECO:0000313" key="2">
    <source>
        <dbReference type="EMBL" id="PRH78202.1"/>
    </source>
</evidence>
<dbReference type="SUPFAM" id="SSF52540">
    <property type="entry name" value="P-loop containing nucleoside triphosphate hydrolases"/>
    <property type="match status" value="1"/>
</dbReference>
<protein>
    <submittedName>
        <fullName evidence="2">Uncharacterized protein</fullName>
    </submittedName>
</protein>
<dbReference type="InterPro" id="IPR027417">
    <property type="entry name" value="P-loop_NTPase"/>
</dbReference>